<dbReference type="InterPro" id="IPR032466">
    <property type="entry name" value="Metal_Hydrolase"/>
</dbReference>
<gene>
    <name evidence="3" type="ORF">KHB02_017255</name>
    <name evidence="2" type="ORF">KHB02_21995</name>
</gene>
<dbReference type="Gene3D" id="3.20.20.140">
    <property type="entry name" value="Metal-dependent hydrolases"/>
    <property type="match status" value="1"/>
</dbReference>
<dbReference type="PANTHER" id="PTHR22642:SF2">
    <property type="entry name" value="PROTEIN LONG AFTER FAR-RED 3"/>
    <property type="match status" value="1"/>
</dbReference>
<evidence type="ECO:0000313" key="2">
    <source>
        <dbReference type="EMBL" id="MBS4184069.1"/>
    </source>
</evidence>
<comment type="caution">
    <text evidence="2">The sequence shown here is derived from an EMBL/GenBank/DDBJ whole genome shotgun (WGS) entry which is preliminary data.</text>
</comment>
<dbReference type="SUPFAM" id="SSF51338">
    <property type="entry name" value="Composite domain of metallo-dependent hydrolases"/>
    <property type="match status" value="1"/>
</dbReference>
<reference evidence="2" key="1">
    <citation type="submission" date="2021-05" db="EMBL/GenBank/DDBJ databases">
        <title>Novel Bacillus species.</title>
        <authorList>
            <person name="Liu G."/>
        </authorList>
    </citation>
    <scope>NUCLEOTIDE SEQUENCE</scope>
    <source>
        <strain evidence="2 4">FJAT-50051</strain>
    </source>
</reference>
<feature type="domain" description="Amidohydrolase 3" evidence="1">
    <location>
        <begin position="58"/>
        <end position="516"/>
    </location>
</feature>
<accession>A0A942T138</accession>
<dbReference type="Pfam" id="PF07969">
    <property type="entry name" value="Amidohydro_3"/>
    <property type="match status" value="1"/>
</dbReference>
<dbReference type="RefSeq" id="WP_213143984.1">
    <property type="nucleotide sequence ID" value="NZ_JAGYPE020000033.1"/>
</dbReference>
<keyword evidence="4" id="KW-1185">Reference proteome</keyword>
<dbReference type="GO" id="GO:0016810">
    <property type="term" value="F:hydrolase activity, acting on carbon-nitrogen (but not peptide) bonds"/>
    <property type="evidence" value="ECO:0007669"/>
    <property type="project" value="InterPro"/>
</dbReference>
<dbReference type="AlphaFoldDB" id="A0A942T138"/>
<dbReference type="InterPro" id="IPR033932">
    <property type="entry name" value="YtcJ-like"/>
</dbReference>
<dbReference type="Proteomes" id="UP000677265">
    <property type="component" value="Unassembled WGS sequence"/>
</dbReference>
<organism evidence="2">
    <name type="scientific">Neobacillus citreus</name>
    <dbReference type="NCBI Taxonomy" id="2833578"/>
    <lineage>
        <taxon>Bacteria</taxon>
        <taxon>Bacillati</taxon>
        <taxon>Bacillota</taxon>
        <taxon>Bacilli</taxon>
        <taxon>Bacillales</taxon>
        <taxon>Bacillaceae</taxon>
        <taxon>Neobacillus</taxon>
    </lineage>
</organism>
<proteinExistence type="predicted"/>
<dbReference type="PANTHER" id="PTHR22642">
    <property type="entry name" value="IMIDAZOLONEPROPIONASE"/>
    <property type="match status" value="1"/>
</dbReference>
<name>A0A942T138_9BACI</name>
<dbReference type="InterPro" id="IPR011059">
    <property type="entry name" value="Metal-dep_hydrolase_composite"/>
</dbReference>
<sequence length="518" mass="57156">MPFTPADLVIENVSVITMDRQFPFANGVAVVNGKIAALLTNNEQKWPIKPGGMRVNGEGMTLLPGLIDAHCHLRAQTSMNLAVPCSRNKINSIEEIILAIREHAKRLPTGTWIRATGYDPFFLTENRHPNRWDLDKAAPNHPVRLRHITRHASVLNSAALALSGIGPNSSDPPGMRVDRDPKTGKPTGIVYGGDTWLSQYVIPPITASELQNGANHLLNGLLKKGITAVQDATPTNTLDDLEFWAARIQQDNWPISIQMMANEHNHMPMARHLAEELPAGISKRLEMGSLKVVLEALPELYPSIQELSRIAVEATGRNVPIAVHVVDPEMVWAATEAIRSARERHPKNNIRHRLEHLSLCPEAFLPEISALGIIVVTNPSLIYDHGDRYLIDVDPLEHEWLYRMNSLLSENITLAAGSDAPVATFDPWIGMKTACTRTSFSGRTIGPAEKLNRWQALEMYTTGAALAGGWKKVRGMIHPGYQADLILLDQNPLTCTLEALSSINVHAAWSAGNLVYHR</sequence>
<dbReference type="InterPro" id="IPR013108">
    <property type="entry name" value="Amidohydro_3"/>
</dbReference>
<dbReference type="EMBL" id="JAGYPE020000033">
    <property type="protein sequence ID" value="MCH6267269.1"/>
    <property type="molecule type" value="Genomic_DNA"/>
</dbReference>
<dbReference type="Gene3D" id="2.30.40.10">
    <property type="entry name" value="Urease, subunit C, domain 1"/>
    <property type="match status" value="1"/>
</dbReference>
<dbReference type="CDD" id="cd01300">
    <property type="entry name" value="YtcJ_like"/>
    <property type="match status" value="1"/>
</dbReference>
<dbReference type="SUPFAM" id="SSF51556">
    <property type="entry name" value="Metallo-dependent hydrolases"/>
    <property type="match status" value="1"/>
</dbReference>
<evidence type="ECO:0000259" key="1">
    <source>
        <dbReference type="Pfam" id="PF07969"/>
    </source>
</evidence>
<dbReference type="EMBL" id="JAGYPE010000004">
    <property type="protein sequence ID" value="MBS4184069.1"/>
    <property type="molecule type" value="Genomic_DNA"/>
</dbReference>
<dbReference type="Gene3D" id="3.10.310.70">
    <property type="match status" value="1"/>
</dbReference>
<protein>
    <submittedName>
        <fullName evidence="2">Amidohydrolase</fullName>
    </submittedName>
</protein>
<evidence type="ECO:0000313" key="4">
    <source>
        <dbReference type="Proteomes" id="UP000677265"/>
    </source>
</evidence>
<evidence type="ECO:0000313" key="3">
    <source>
        <dbReference type="EMBL" id="MCH6267269.1"/>
    </source>
</evidence>